<keyword evidence="4" id="KW-1185">Reference proteome</keyword>
<dbReference type="InterPro" id="IPR012337">
    <property type="entry name" value="RNaseH-like_sf"/>
</dbReference>
<sequence>MEDLRENLDEEFYEKISSNPEEAATYLINLLKNKETTPDDLFNQFYLAFTFSTQDITSQAISLLKSLYSKNAQAIISKKLIKALIEVSHPQPCNKSSLGLYVAGQWREFDPECLSLLFEISSVSVQKEELISYASQLWKQKNFQKAVKMSRELGISRELDQIEKAIPTLVQKSDIELINILVGTDHDLVRQAVELMCTNKHIKYAGKLVQKAGMDPTEFPDMMSRLKKVAMRYHIQSGEIGVYNLADIVSNDLELLSILIEDLEFKFMKKNIEWMGPLAAELFLCYPGVASQIRPETVERLRKIPPRAKNSSDRFGPLQPEFSISINLPQEQIKFIENEDQVQELVWAGRFVGLDCEWKPSMVKFSENKVALLQIAFEDVVYLIDMIKLNTSELLNAKLEELFLNEEIVKLGISFSGDIKNVLKSYPNLTSFKVEFRPYVELLDLYMNIYGESAGGLAGLCELVLGRSLCKGEQMSNWERRPLKLSQMHYAALDAHILIEIYKTLSHIGETGNIGRGVRVEKSCENCNSKLHMKKQCTRGQRCQICQLFGHIARDCVY</sequence>
<evidence type="ECO:0000259" key="1">
    <source>
        <dbReference type="SMART" id="SM00343"/>
    </source>
</evidence>
<evidence type="ECO:0008006" key="5">
    <source>
        <dbReference type="Google" id="ProtNLM"/>
    </source>
</evidence>
<reference evidence="3" key="1">
    <citation type="submission" date="2021-09" db="EMBL/GenBank/DDBJ databases">
        <authorList>
            <consortium name="AG Swart"/>
            <person name="Singh M."/>
            <person name="Singh A."/>
            <person name="Seah K."/>
            <person name="Emmerich C."/>
        </authorList>
    </citation>
    <scope>NUCLEOTIDE SEQUENCE</scope>
    <source>
        <strain evidence="3">ATCC30299</strain>
    </source>
</reference>
<dbReference type="InterPro" id="IPR001878">
    <property type="entry name" value="Znf_CCHC"/>
</dbReference>
<dbReference type="SMART" id="SM00343">
    <property type="entry name" value="ZnF_C2HC"/>
    <property type="match status" value="2"/>
</dbReference>
<dbReference type="GO" id="GO:0003676">
    <property type="term" value="F:nucleic acid binding"/>
    <property type="evidence" value="ECO:0007669"/>
    <property type="project" value="InterPro"/>
</dbReference>
<organism evidence="3 4">
    <name type="scientific">Blepharisma stoltei</name>
    <dbReference type="NCBI Taxonomy" id="1481888"/>
    <lineage>
        <taxon>Eukaryota</taxon>
        <taxon>Sar</taxon>
        <taxon>Alveolata</taxon>
        <taxon>Ciliophora</taxon>
        <taxon>Postciliodesmatophora</taxon>
        <taxon>Heterotrichea</taxon>
        <taxon>Heterotrichida</taxon>
        <taxon>Blepharismidae</taxon>
        <taxon>Blepharisma</taxon>
    </lineage>
</organism>
<comment type="caution">
    <text evidence="3">The sequence shown here is derived from an EMBL/GenBank/DDBJ whole genome shotgun (WGS) entry which is preliminary data.</text>
</comment>
<dbReference type="AlphaFoldDB" id="A0AAU9IFJ7"/>
<feature type="domain" description="CCHC-type" evidence="1">
    <location>
        <begin position="523"/>
        <end position="539"/>
    </location>
</feature>
<proteinExistence type="predicted"/>
<dbReference type="InterPro" id="IPR002562">
    <property type="entry name" value="3'-5'_exonuclease_dom"/>
</dbReference>
<dbReference type="InterPro" id="IPR036397">
    <property type="entry name" value="RNaseH_sf"/>
</dbReference>
<feature type="domain" description="CCHC-type" evidence="1">
    <location>
        <begin position="542"/>
        <end position="558"/>
    </location>
</feature>
<dbReference type="Gene3D" id="4.10.60.10">
    <property type="entry name" value="Zinc finger, CCHC-type"/>
    <property type="match status" value="1"/>
</dbReference>
<evidence type="ECO:0000259" key="2">
    <source>
        <dbReference type="SMART" id="SM00474"/>
    </source>
</evidence>
<dbReference type="GO" id="GO:0006139">
    <property type="term" value="P:nucleobase-containing compound metabolic process"/>
    <property type="evidence" value="ECO:0007669"/>
    <property type="project" value="InterPro"/>
</dbReference>
<dbReference type="PANTHER" id="PTHR47765">
    <property type="entry name" value="3'-5' EXONUCLEASE DOMAIN-CONTAINING PROTEIN"/>
    <property type="match status" value="1"/>
</dbReference>
<dbReference type="PANTHER" id="PTHR47765:SF2">
    <property type="entry name" value="EXONUCLEASE MUT-7 HOMOLOG"/>
    <property type="match status" value="1"/>
</dbReference>
<dbReference type="GO" id="GO:0008408">
    <property type="term" value="F:3'-5' exonuclease activity"/>
    <property type="evidence" value="ECO:0007669"/>
    <property type="project" value="InterPro"/>
</dbReference>
<protein>
    <recommendedName>
        <fullName evidence="5">3'-5' exonuclease domain-containing protein</fullName>
    </recommendedName>
</protein>
<dbReference type="InterPro" id="IPR036875">
    <property type="entry name" value="Znf_CCHC_sf"/>
</dbReference>
<feature type="domain" description="3'-5' exonuclease" evidence="2">
    <location>
        <begin position="333"/>
        <end position="510"/>
    </location>
</feature>
<dbReference type="Proteomes" id="UP001162131">
    <property type="component" value="Unassembled WGS sequence"/>
</dbReference>
<gene>
    <name evidence="3" type="ORF">BSTOLATCC_MIC7144</name>
</gene>
<dbReference type="SUPFAM" id="SSF57756">
    <property type="entry name" value="Retrovirus zinc finger-like domains"/>
    <property type="match status" value="1"/>
</dbReference>
<name>A0AAU9IFJ7_9CILI</name>
<dbReference type="SMART" id="SM00474">
    <property type="entry name" value="35EXOc"/>
    <property type="match status" value="1"/>
</dbReference>
<accession>A0AAU9IFJ7</accession>
<dbReference type="EMBL" id="CAJZBQ010000008">
    <property type="protein sequence ID" value="CAG9312615.1"/>
    <property type="molecule type" value="Genomic_DNA"/>
</dbReference>
<evidence type="ECO:0000313" key="4">
    <source>
        <dbReference type="Proteomes" id="UP001162131"/>
    </source>
</evidence>
<evidence type="ECO:0000313" key="3">
    <source>
        <dbReference type="EMBL" id="CAG9312615.1"/>
    </source>
</evidence>
<dbReference type="SUPFAM" id="SSF53098">
    <property type="entry name" value="Ribonuclease H-like"/>
    <property type="match status" value="1"/>
</dbReference>
<dbReference type="Pfam" id="PF01612">
    <property type="entry name" value="DNA_pol_A_exo1"/>
    <property type="match status" value="1"/>
</dbReference>
<dbReference type="InterPro" id="IPR052408">
    <property type="entry name" value="Exonuclease_MUT-7-like"/>
</dbReference>
<dbReference type="Gene3D" id="3.30.420.10">
    <property type="entry name" value="Ribonuclease H-like superfamily/Ribonuclease H"/>
    <property type="match status" value="1"/>
</dbReference>
<dbReference type="GO" id="GO:0008270">
    <property type="term" value="F:zinc ion binding"/>
    <property type="evidence" value="ECO:0007669"/>
    <property type="project" value="InterPro"/>
</dbReference>